<feature type="domain" description="Solute-binding protein family 5" evidence="3">
    <location>
        <begin position="259"/>
        <end position="548"/>
    </location>
</feature>
<dbReference type="PANTHER" id="PTHR30290">
    <property type="entry name" value="PERIPLASMIC BINDING COMPONENT OF ABC TRANSPORTER"/>
    <property type="match status" value="1"/>
</dbReference>
<dbReference type="InterPro" id="IPR023765">
    <property type="entry name" value="SBP_5_CS"/>
</dbReference>
<dbReference type="SUPFAM" id="SSF53850">
    <property type="entry name" value="Periplasmic binding protein-like II"/>
    <property type="match status" value="2"/>
</dbReference>
<feature type="signal peptide" evidence="2">
    <location>
        <begin position="1"/>
        <end position="25"/>
    </location>
</feature>
<sequence length="554" mass="63233">MNSKWKKTGWAVWLLALVLVLSACSSDTGTEDADVEHGEVVPDVRIFSSLRDANEANYLAAVDVQKVWEELGISVSLEPQEFNTLINILYSDEQDFDAYTVGWGGRVDRIDPDMFIYSIFHSSNAIAGGNNTTGFMNEAYDRIAEAQRSEMDPDRRQELIHDAQEMLASEAPLLTLYARALYHAYNNERFDNMVMMAGEGMYNEWTPMRATPLTDDKWLKVGSIFDLDTVNPVGAHSTYEWRNLRLIYDKLVRLSPTAEPQPAAAESWEIVDDTTIEVKVREGMSFHDGEPVTAADVKFSYDYYIDWEVGYFMAFLEAIDSVEEVDEYTVRFHLKQPYAPFVGVTMAQIPIIPKHIWENLVEEEGLSHPDEYLNEQAIGSGPFQLDHWRRGQELRASKNPYFYEDIAIDGFIYDIYAQHEGVMTALETRDIDMNAEQFIPAHIERSQQIPHLTVVDAGDIGYQYLSFNMRKPPFDDLAFRQAIAHTVDYDTILDVYLQGYGVKGGAGLVISPDNEFWYKPDVDRPEFDLDAARQILEAAGYTWDDQGRLRLPVE</sequence>
<dbReference type="Gene3D" id="3.10.105.10">
    <property type="entry name" value="Dipeptide-binding Protein, Domain 3"/>
    <property type="match status" value="2"/>
</dbReference>
<evidence type="ECO:0000313" key="5">
    <source>
        <dbReference type="Proteomes" id="UP001235840"/>
    </source>
</evidence>
<dbReference type="Proteomes" id="UP001235840">
    <property type="component" value="Unassembled WGS sequence"/>
</dbReference>
<accession>A0ABT9VV45</accession>
<evidence type="ECO:0000256" key="1">
    <source>
        <dbReference type="ARBA" id="ARBA00004193"/>
    </source>
</evidence>
<evidence type="ECO:0000256" key="2">
    <source>
        <dbReference type="SAM" id="SignalP"/>
    </source>
</evidence>
<dbReference type="InterPro" id="IPR000914">
    <property type="entry name" value="SBP_5_dom"/>
</dbReference>
<dbReference type="PROSITE" id="PS01040">
    <property type="entry name" value="SBP_BACTERIAL_5"/>
    <property type="match status" value="1"/>
</dbReference>
<dbReference type="PROSITE" id="PS51257">
    <property type="entry name" value="PROKAR_LIPOPROTEIN"/>
    <property type="match status" value="1"/>
</dbReference>
<keyword evidence="2" id="KW-0732">Signal</keyword>
<dbReference type="InterPro" id="IPR039424">
    <property type="entry name" value="SBP_5"/>
</dbReference>
<name>A0ABT9VV45_9BACI</name>
<gene>
    <name evidence="4" type="ORF">J2S11_000762</name>
</gene>
<evidence type="ECO:0000313" key="4">
    <source>
        <dbReference type="EMBL" id="MDQ0164862.1"/>
    </source>
</evidence>
<protein>
    <submittedName>
        <fullName evidence="4">Peptide/nickel transport system substrate-binding protein</fullName>
    </submittedName>
</protein>
<evidence type="ECO:0000259" key="3">
    <source>
        <dbReference type="Pfam" id="PF00496"/>
    </source>
</evidence>
<comment type="subcellular location">
    <subcellularLocation>
        <location evidence="1">Cell membrane</location>
        <topology evidence="1">Lipid-anchor</topology>
    </subcellularLocation>
</comment>
<dbReference type="Pfam" id="PF00496">
    <property type="entry name" value="SBP_bac_5"/>
    <property type="match status" value="1"/>
</dbReference>
<dbReference type="Gene3D" id="3.40.190.10">
    <property type="entry name" value="Periplasmic binding protein-like II"/>
    <property type="match status" value="1"/>
</dbReference>
<feature type="chain" id="PRO_5045802656" evidence="2">
    <location>
        <begin position="26"/>
        <end position="554"/>
    </location>
</feature>
<dbReference type="EMBL" id="JAUSTY010000003">
    <property type="protein sequence ID" value="MDQ0164862.1"/>
    <property type="molecule type" value="Genomic_DNA"/>
</dbReference>
<reference evidence="4 5" key="1">
    <citation type="submission" date="2023-07" db="EMBL/GenBank/DDBJ databases">
        <title>Genomic Encyclopedia of Type Strains, Phase IV (KMG-IV): sequencing the most valuable type-strain genomes for metagenomic binning, comparative biology and taxonomic classification.</title>
        <authorList>
            <person name="Goeker M."/>
        </authorList>
    </citation>
    <scope>NUCLEOTIDE SEQUENCE [LARGE SCALE GENOMIC DNA]</scope>
    <source>
        <strain evidence="4 5">DSM 12751</strain>
    </source>
</reference>
<organism evidence="4 5">
    <name type="scientific">Caldalkalibacillus horti</name>
    <dbReference type="NCBI Taxonomy" id="77523"/>
    <lineage>
        <taxon>Bacteria</taxon>
        <taxon>Bacillati</taxon>
        <taxon>Bacillota</taxon>
        <taxon>Bacilli</taxon>
        <taxon>Bacillales</taxon>
        <taxon>Bacillaceae</taxon>
        <taxon>Caldalkalibacillus</taxon>
    </lineage>
</organism>
<dbReference type="RefSeq" id="WP_307391134.1">
    <property type="nucleotide sequence ID" value="NZ_BAAADK010000010.1"/>
</dbReference>
<dbReference type="CDD" id="cd00995">
    <property type="entry name" value="PBP2_NikA_DppA_OppA_like"/>
    <property type="match status" value="1"/>
</dbReference>
<comment type="caution">
    <text evidence="4">The sequence shown here is derived from an EMBL/GenBank/DDBJ whole genome shotgun (WGS) entry which is preliminary data.</text>
</comment>
<keyword evidence="5" id="KW-1185">Reference proteome</keyword>
<proteinExistence type="predicted"/>